<protein>
    <submittedName>
        <fullName evidence="2">Uncharacterized protein</fullName>
    </submittedName>
</protein>
<reference evidence="2" key="2">
    <citation type="journal article" date="2015" name="Data Brief">
        <title>Shoot transcriptome of the giant reed, Arundo donax.</title>
        <authorList>
            <person name="Barrero R.A."/>
            <person name="Guerrero F.D."/>
            <person name="Moolhuijzen P."/>
            <person name="Goolsby J.A."/>
            <person name="Tidwell J."/>
            <person name="Bellgard S.E."/>
            <person name="Bellgard M.I."/>
        </authorList>
    </citation>
    <scope>NUCLEOTIDE SEQUENCE</scope>
    <source>
        <tissue evidence="2">Shoot tissue taken approximately 20 cm above the soil surface</tissue>
    </source>
</reference>
<feature type="compositionally biased region" description="Basic and acidic residues" evidence="1">
    <location>
        <begin position="64"/>
        <end position="83"/>
    </location>
</feature>
<dbReference type="EMBL" id="GBRH01229293">
    <property type="protein sequence ID" value="JAD68602.1"/>
    <property type="molecule type" value="Transcribed_RNA"/>
</dbReference>
<proteinExistence type="predicted"/>
<sequence length="89" mass="10567">MHLCCCAASAGLLVQGERKLRTRWRLDRCERGGDRRWIGWGRCREERGRWCRAADCLEEVGGDRRERHEHEDGWKETRRGLEKEGEDLN</sequence>
<evidence type="ECO:0000313" key="2">
    <source>
        <dbReference type="EMBL" id="JAD68602.1"/>
    </source>
</evidence>
<reference evidence="2" key="1">
    <citation type="submission" date="2014-09" db="EMBL/GenBank/DDBJ databases">
        <authorList>
            <person name="Magalhaes I.L.F."/>
            <person name="Oliveira U."/>
            <person name="Santos F.R."/>
            <person name="Vidigal T.H.D.A."/>
            <person name="Brescovit A.D."/>
            <person name="Santos A.J."/>
        </authorList>
    </citation>
    <scope>NUCLEOTIDE SEQUENCE</scope>
    <source>
        <tissue evidence="2">Shoot tissue taken approximately 20 cm above the soil surface</tissue>
    </source>
</reference>
<name>A0A0A9CAV6_ARUDO</name>
<accession>A0A0A9CAV6</accession>
<evidence type="ECO:0000256" key="1">
    <source>
        <dbReference type="SAM" id="MobiDB-lite"/>
    </source>
</evidence>
<feature type="region of interest" description="Disordered" evidence="1">
    <location>
        <begin position="64"/>
        <end position="89"/>
    </location>
</feature>
<dbReference type="AlphaFoldDB" id="A0A0A9CAV6"/>
<organism evidence="2">
    <name type="scientific">Arundo donax</name>
    <name type="common">Giant reed</name>
    <name type="synonym">Donax arundinaceus</name>
    <dbReference type="NCBI Taxonomy" id="35708"/>
    <lineage>
        <taxon>Eukaryota</taxon>
        <taxon>Viridiplantae</taxon>
        <taxon>Streptophyta</taxon>
        <taxon>Embryophyta</taxon>
        <taxon>Tracheophyta</taxon>
        <taxon>Spermatophyta</taxon>
        <taxon>Magnoliopsida</taxon>
        <taxon>Liliopsida</taxon>
        <taxon>Poales</taxon>
        <taxon>Poaceae</taxon>
        <taxon>PACMAD clade</taxon>
        <taxon>Arundinoideae</taxon>
        <taxon>Arundineae</taxon>
        <taxon>Arundo</taxon>
    </lineage>
</organism>